<gene>
    <name evidence="2" type="ORF">N658DRAFT_70375</name>
</gene>
<feature type="signal peptide" evidence="1">
    <location>
        <begin position="1"/>
        <end position="19"/>
    </location>
</feature>
<accession>A0AAN6Q0D1</accession>
<keyword evidence="3" id="KW-1185">Reference proteome</keyword>
<evidence type="ECO:0008006" key="4">
    <source>
        <dbReference type="Google" id="ProtNLM"/>
    </source>
</evidence>
<protein>
    <recommendedName>
        <fullName evidence="4">Secreted protein</fullName>
    </recommendedName>
</protein>
<dbReference type="EMBL" id="MU863636">
    <property type="protein sequence ID" value="KAK4101267.1"/>
    <property type="molecule type" value="Genomic_DNA"/>
</dbReference>
<sequence>MGCVVFLLLLCFVRLLTFCQNSKFEQRSCPTRHFFVLEFKTPVPLPLADKQQEHALIIFPKSIDSVLPFISPSRTRAGCFGPRMESRGKVTRALQFDIVWYCTSMGCSGSDTSQRRCHPCPELAFQQGGST</sequence>
<evidence type="ECO:0000313" key="3">
    <source>
        <dbReference type="Proteomes" id="UP001305647"/>
    </source>
</evidence>
<keyword evidence="1" id="KW-0732">Signal</keyword>
<evidence type="ECO:0000256" key="1">
    <source>
        <dbReference type="SAM" id="SignalP"/>
    </source>
</evidence>
<name>A0AAN6Q0D1_9PEZI</name>
<proteinExistence type="predicted"/>
<comment type="caution">
    <text evidence="2">The sequence shown here is derived from an EMBL/GenBank/DDBJ whole genome shotgun (WGS) entry which is preliminary data.</text>
</comment>
<reference evidence="2" key="1">
    <citation type="journal article" date="2023" name="Mol. Phylogenet. Evol.">
        <title>Genome-scale phylogeny and comparative genomics of the fungal order Sordariales.</title>
        <authorList>
            <person name="Hensen N."/>
            <person name="Bonometti L."/>
            <person name="Westerberg I."/>
            <person name="Brannstrom I.O."/>
            <person name="Guillou S."/>
            <person name="Cros-Aarteil S."/>
            <person name="Calhoun S."/>
            <person name="Haridas S."/>
            <person name="Kuo A."/>
            <person name="Mondo S."/>
            <person name="Pangilinan J."/>
            <person name="Riley R."/>
            <person name="LaButti K."/>
            <person name="Andreopoulos B."/>
            <person name="Lipzen A."/>
            <person name="Chen C."/>
            <person name="Yan M."/>
            <person name="Daum C."/>
            <person name="Ng V."/>
            <person name="Clum A."/>
            <person name="Steindorff A."/>
            <person name="Ohm R.A."/>
            <person name="Martin F."/>
            <person name="Silar P."/>
            <person name="Natvig D.O."/>
            <person name="Lalanne C."/>
            <person name="Gautier V."/>
            <person name="Ament-Velasquez S.L."/>
            <person name="Kruys A."/>
            <person name="Hutchinson M.I."/>
            <person name="Powell A.J."/>
            <person name="Barry K."/>
            <person name="Miller A.N."/>
            <person name="Grigoriev I.V."/>
            <person name="Debuchy R."/>
            <person name="Gladieux P."/>
            <person name="Hiltunen Thoren M."/>
            <person name="Johannesson H."/>
        </authorList>
    </citation>
    <scope>NUCLEOTIDE SEQUENCE</scope>
    <source>
        <strain evidence="2">CBS 757.83</strain>
    </source>
</reference>
<dbReference type="AlphaFoldDB" id="A0AAN6Q0D1"/>
<organism evidence="2 3">
    <name type="scientific">Parathielavia hyrcaniae</name>
    <dbReference type="NCBI Taxonomy" id="113614"/>
    <lineage>
        <taxon>Eukaryota</taxon>
        <taxon>Fungi</taxon>
        <taxon>Dikarya</taxon>
        <taxon>Ascomycota</taxon>
        <taxon>Pezizomycotina</taxon>
        <taxon>Sordariomycetes</taxon>
        <taxon>Sordariomycetidae</taxon>
        <taxon>Sordariales</taxon>
        <taxon>Chaetomiaceae</taxon>
        <taxon>Parathielavia</taxon>
    </lineage>
</organism>
<reference evidence="2" key="2">
    <citation type="submission" date="2023-05" db="EMBL/GenBank/DDBJ databases">
        <authorList>
            <consortium name="Lawrence Berkeley National Laboratory"/>
            <person name="Steindorff A."/>
            <person name="Hensen N."/>
            <person name="Bonometti L."/>
            <person name="Westerberg I."/>
            <person name="Brannstrom I.O."/>
            <person name="Guillou S."/>
            <person name="Cros-Aarteil S."/>
            <person name="Calhoun S."/>
            <person name="Haridas S."/>
            <person name="Kuo A."/>
            <person name="Mondo S."/>
            <person name="Pangilinan J."/>
            <person name="Riley R."/>
            <person name="Labutti K."/>
            <person name="Andreopoulos B."/>
            <person name="Lipzen A."/>
            <person name="Chen C."/>
            <person name="Yanf M."/>
            <person name="Daum C."/>
            <person name="Ng V."/>
            <person name="Clum A."/>
            <person name="Ohm R."/>
            <person name="Martin F."/>
            <person name="Silar P."/>
            <person name="Natvig D."/>
            <person name="Lalanne C."/>
            <person name="Gautier V."/>
            <person name="Ament-Velasquez S.L."/>
            <person name="Kruys A."/>
            <person name="Hutchinson M.I."/>
            <person name="Powell A.J."/>
            <person name="Barry K."/>
            <person name="Miller A.N."/>
            <person name="Grigoriev I.V."/>
            <person name="Debuchy R."/>
            <person name="Gladieux P."/>
            <person name="Thoren M.H."/>
            <person name="Johannesson H."/>
        </authorList>
    </citation>
    <scope>NUCLEOTIDE SEQUENCE</scope>
    <source>
        <strain evidence="2">CBS 757.83</strain>
    </source>
</reference>
<dbReference type="Proteomes" id="UP001305647">
    <property type="component" value="Unassembled WGS sequence"/>
</dbReference>
<evidence type="ECO:0000313" key="2">
    <source>
        <dbReference type="EMBL" id="KAK4101267.1"/>
    </source>
</evidence>
<feature type="chain" id="PRO_5042881307" description="Secreted protein" evidence="1">
    <location>
        <begin position="20"/>
        <end position="131"/>
    </location>
</feature>